<dbReference type="AlphaFoldDB" id="A0A1Q9CRG8"/>
<dbReference type="SMART" id="SM00156">
    <property type="entry name" value="PP2Ac"/>
    <property type="match status" value="1"/>
</dbReference>
<gene>
    <name evidence="10" type="primary">PPP5C</name>
    <name evidence="10" type="ORF">AK812_SmicGene33474</name>
</gene>
<dbReference type="Pfam" id="PF08321">
    <property type="entry name" value="PPP5"/>
    <property type="match status" value="1"/>
</dbReference>
<dbReference type="InterPro" id="IPR029052">
    <property type="entry name" value="Metallo-depent_PP-like"/>
</dbReference>
<dbReference type="OrthoDB" id="445564at2759"/>
<evidence type="ECO:0000256" key="1">
    <source>
        <dbReference type="ARBA" id="ARBA00001936"/>
    </source>
</evidence>
<evidence type="ECO:0000256" key="5">
    <source>
        <dbReference type="ARBA" id="ARBA00022737"/>
    </source>
</evidence>
<dbReference type="Gene3D" id="1.25.40.10">
    <property type="entry name" value="Tetratricopeptide repeat domain"/>
    <property type="match status" value="1"/>
</dbReference>
<keyword evidence="5" id="KW-0677">Repeat</keyword>
<dbReference type="EC" id="3.1.3.16" evidence="3"/>
<dbReference type="InterPro" id="IPR013105">
    <property type="entry name" value="TPR_2"/>
</dbReference>
<dbReference type="OMA" id="IHKKYAF"/>
<name>A0A1Q9CRG8_SYMMI</name>
<dbReference type="SUPFAM" id="SSF48452">
    <property type="entry name" value="TPR-like"/>
    <property type="match status" value="1"/>
</dbReference>
<comment type="cofactor">
    <cofactor evidence="1">
        <name>Mn(2+)</name>
        <dbReference type="ChEBI" id="CHEBI:29035"/>
    </cofactor>
</comment>
<evidence type="ECO:0000256" key="6">
    <source>
        <dbReference type="ARBA" id="ARBA00022801"/>
    </source>
</evidence>
<dbReference type="InterPro" id="IPR013235">
    <property type="entry name" value="PPP_dom"/>
</dbReference>
<dbReference type="Proteomes" id="UP000186817">
    <property type="component" value="Unassembled WGS sequence"/>
</dbReference>
<evidence type="ECO:0000256" key="2">
    <source>
        <dbReference type="ARBA" id="ARBA00008786"/>
    </source>
</evidence>
<keyword evidence="11" id="KW-1185">Reference proteome</keyword>
<dbReference type="CDD" id="cd07417">
    <property type="entry name" value="MPP_PP5_C"/>
    <property type="match status" value="1"/>
</dbReference>
<evidence type="ECO:0000256" key="7">
    <source>
        <dbReference type="ARBA" id="ARBA00022803"/>
    </source>
</evidence>
<proteinExistence type="inferred from homology"/>
<keyword evidence="7" id="KW-0802">TPR repeat</keyword>
<dbReference type="EMBL" id="LSRX01000973">
    <property type="protein sequence ID" value="OLP85510.1"/>
    <property type="molecule type" value="Genomic_DNA"/>
</dbReference>
<evidence type="ECO:0000256" key="3">
    <source>
        <dbReference type="ARBA" id="ARBA00013081"/>
    </source>
</evidence>
<organism evidence="10 11">
    <name type="scientific">Symbiodinium microadriaticum</name>
    <name type="common">Dinoflagellate</name>
    <name type="synonym">Zooxanthella microadriatica</name>
    <dbReference type="NCBI Taxonomy" id="2951"/>
    <lineage>
        <taxon>Eukaryota</taxon>
        <taxon>Sar</taxon>
        <taxon>Alveolata</taxon>
        <taxon>Dinophyceae</taxon>
        <taxon>Suessiales</taxon>
        <taxon>Symbiodiniaceae</taxon>
        <taxon>Symbiodinium</taxon>
    </lineage>
</organism>
<dbReference type="InterPro" id="IPR006186">
    <property type="entry name" value="Ser/Thr-sp_prot-phosphatase"/>
</dbReference>
<dbReference type="Gene3D" id="3.60.21.10">
    <property type="match status" value="1"/>
</dbReference>
<dbReference type="GO" id="GO:0004722">
    <property type="term" value="F:protein serine/threonine phosphatase activity"/>
    <property type="evidence" value="ECO:0007669"/>
    <property type="project" value="UniProtKB-EC"/>
</dbReference>
<dbReference type="FunFam" id="3.60.21.10:FF:000017">
    <property type="entry name" value="Serine/threonine-protein phosphatase"/>
    <property type="match status" value="1"/>
</dbReference>
<dbReference type="PANTHER" id="PTHR45668:SF5">
    <property type="entry name" value="SERINE_THREONINE-PROTEIN PHOSPHATASE 5"/>
    <property type="match status" value="1"/>
</dbReference>
<dbReference type="PRINTS" id="PR00114">
    <property type="entry name" value="STPHPHTASE"/>
</dbReference>
<dbReference type="InterPro" id="IPR041753">
    <property type="entry name" value="PP5_C"/>
</dbReference>
<reference evidence="10 11" key="1">
    <citation type="submission" date="2016-02" db="EMBL/GenBank/DDBJ databases">
        <title>Genome analysis of coral dinoflagellate symbionts highlights evolutionary adaptations to a symbiotic lifestyle.</title>
        <authorList>
            <person name="Aranda M."/>
            <person name="Li Y."/>
            <person name="Liew Y.J."/>
            <person name="Baumgarten S."/>
            <person name="Simakov O."/>
            <person name="Wilson M."/>
            <person name="Piel J."/>
            <person name="Ashoor H."/>
            <person name="Bougouffa S."/>
            <person name="Bajic V.B."/>
            <person name="Ryu T."/>
            <person name="Ravasi T."/>
            <person name="Bayer T."/>
            <person name="Micklem G."/>
            <person name="Kim H."/>
            <person name="Bhak J."/>
            <person name="Lajeunesse T.C."/>
            <person name="Voolstra C.R."/>
        </authorList>
    </citation>
    <scope>NUCLEOTIDE SEQUENCE [LARGE SCALE GENOMIC DNA]</scope>
    <source>
        <strain evidence="10 11">CCMP2467</strain>
    </source>
</reference>
<dbReference type="SMART" id="SM00028">
    <property type="entry name" value="TPR"/>
    <property type="match status" value="3"/>
</dbReference>
<dbReference type="InterPro" id="IPR004843">
    <property type="entry name" value="Calcineurin-like_PHP"/>
</dbReference>
<dbReference type="GO" id="GO:0046872">
    <property type="term" value="F:metal ion binding"/>
    <property type="evidence" value="ECO:0007669"/>
    <property type="project" value="UniProtKB-KW"/>
</dbReference>
<comment type="similarity">
    <text evidence="2">Belongs to the PPP phosphatase family. PP-5 (PP-T) subfamily.</text>
</comment>
<dbReference type="InterPro" id="IPR019734">
    <property type="entry name" value="TPR_rpt"/>
</dbReference>
<dbReference type="Pfam" id="PF07719">
    <property type="entry name" value="TPR_2"/>
    <property type="match status" value="1"/>
</dbReference>
<dbReference type="PROSITE" id="PS50005">
    <property type="entry name" value="TPR"/>
    <property type="match status" value="1"/>
</dbReference>
<dbReference type="PIRSF" id="PIRSF033096">
    <property type="entry name" value="PPPtase_5"/>
    <property type="match status" value="1"/>
</dbReference>
<keyword evidence="8" id="KW-0464">Manganese</keyword>
<dbReference type="Pfam" id="PF00149">
    <property type="entry name" value="Metallophos"/>
    <property type="match status" value="1"/>
</dbReference>
<dbReference type="InterPro" id="IPR051134">
    <property type="entry name" value="PPP_phosphatase"/>
</dbReference>
<feature type="active site" description="Proton donor/acceptor" evidence="9">
    <location>
        <position position="384"/>
    </location>
</feature>
<comment type="caution">
    <text evidence="10">The sequence shown here is derived from an EMBL/GenBank/DDBJ whole genome shotgun (WGS) entry which is preliminary data.</text>
</comment>
<evidence type="ECO:0000313" key="11">
    <source>
        <dbReference type="Proteomes" id="UP000186817"/>
    </source>
</evidence>
<protein>
    <recommendedName>
        <fullName evidence="3">protein-serine/threonine phosphatase</fullName>
        <ecNumber evidence="3">3.1.3.16</ecNumber>
    </recommendedName>
</protein>
<sequence length="580" mass="64872">MVNIAKSHCTVLDVELDKICDSGNVFLAFLGNEVFVFCQILTVSTGYKSHRCFHMRDSAISGTNLTLGQEVLGFEAKMTAMAEAEIAKAENAKAEGNKLFQEGKYAKALVAYSFAIEFSESEDDGLNSLDGVVADSGKNPNLHVYYANRAFCHIKMENFGSALVDATKAIEVKEDWPKGWYRRGTANMALNRPKEALRDFTQLCKLAPQDKDARDKLKQCQKQVNADKFAKAIGCERTKPASQTVDVAHMDVDSTYAGPVYQSGACTAEFCQSLMQHQKQEKIIAKKYAYQIVLDMIEMLKGSSTLVDIEVPDAGEVTVCGDVHGQFYDLLNIFSMNGVPSQDNPYLFNGDFVDRGSFSVEVILTLFAWKLAFPKHLHLARGNHETRNMNKLYGFEGEVTKKYDEELYQLFCEAFCLLPLCHVINNQVFVVHGGLFSKDDVTLDAIRKVNRDQEPPDEGLMTEMLWSDPQPGRGRQPSKRGVGVAFGQDVTENFLKTNNLKMVIRSHEMKEEGYEIEHSGRLVTVFSAPNYCDQMGNKGAFIRLDGKTMTPKYTSFAHVPHPNVRPMQYANPMLGQLFGM</sequence>
<dbReference type="InterPro" id="IPR011990">
    <property type="entry name" value="TPR-like_helical_dom_sf"/>
</dbReference>
<accession>A0A1Q9CRG8</accession>
<keyword evidence="6" id="KW-0378">Hydrolase</keyword>
<dbReference type="PANTHER" id="PTHR45668">
    <property type="entry name" value="SERINE/THREONINE-PROTEIN PHOSPHATASE 5-RELATED"/>
    <property type="match status" value="1"/>
</dbReference>
<keyword evidence="4" id="KW-0479">Metal-binding</keyword>
<evidence type="ECO:0000256" key="8">
    <source>
        <dbReference type="ARBA" id="ARBA00023211"/>
    </source>
</evidence>
<evidence type="ECO:0000256" key="4">
    <source>
        <dbReference type="ARBA" id="ARBA00022723"/>
    </source>
</evidence>
<evidence type="ECO:0000256" key="9">
    <source>
        <dbReference type="PIRSR" id="PIRSR033096-1"/>
    </source>
</evidence>
<evidence type="ECO:0000313" key="10">
    <source>
        <dbReference type="EMBL" id="OLP85510.1"/>
    </source>
</evidence>
<dbReference type="SUPFAM" id="SSF56300">
    <property type="entry name" value="Metallo-dependent phosphatases"/>
    <property type="match status" value="1"/>
</dbReference>